<dbReference type="PROSITE" id="PS51892">
    <property type="entry name" value="SUBTILASE"/>
    <property type="match status" value="1"/>
</dbReference>
<name>A0ABP8I9Y9_9GAMM</name>
<evidence type="ECO:0000259" key="12">
    <source>
        <dbReference type="Pfam" id="PF02225"/>
    </source>
</evidence>
<comment type="similarity">
    <text evidence="1 8 9">Belongs to the peptidase S8 family.</text>
</comment>
<comment type="caution">
    <text evidence="14">The sequence shown here is derived from an EMBL/GenBank/DDBJ whole genome shotgun (WGS) entry which is preliminary data.</text>
</comment>
<keyword evidence="5 10" id="KW-0732">Signal</keyword>
<sequence length="898" mass="97406">MKISFTKSWLMVVMLAFSFSSNQSKAINSQGFDIETYGQELQPAMSNGKQVLFIELVSKPLSEVKISKKRQSVYLKKLSKERSSFLSAANHAGIKLQVRHTYDVLYNGLSIEISKNDLAKIKTLDMVHATYPVYQVMSGHSPIPSETKQVNRETVTVTELTGVAEAHKAGITGEGVVIAIIDSGIDYNHKAFGGSGFPSEKIVAGYDFADNDADPYDDRYGIAAMHGTHVAGIAAGEDDIMVGVAPDAKLSIYRIFGTENPYTTEDILIAAMEQAVKDGANVVNMSWGSNRAEVIKNGLISRAADRMIKQGVVPVVAIGNTLAGPFLPGSPAIARDAIAVGAAYNDDVTELAFKNSQGELIPFRSMYKAEPVPGDGTYELVNVGEASCNPAPEGVSYEGKIVLVERGHFRCRPYTAINYLADAGAEAAIWWQDSWNPERWASPFSSYNEAIKIPATVIRAKDGKTLSTLQDGISLSWGHYYSQEFIFGGLPAYFSSWGPSHELDLKPDVMAPGGFIFSTLPSYAGGYGLNNGTSMAAPHVAGIAALMLSADPSLKAHDVRRVLMSSALPAQYNSDINLGLHPIAQQGAGMVNASRALASLLKVEPAKISLGDLNGAAKTQRLTVENKSSTDMAYNISYEPALSVAPPMNAFWVPRTASISLSLWKKEILVPAEGQSSFEVSFVDSPELPQGSIVSGWIVLTPKEGDEVRIPYLGLSGDYHQLPALNPTFKEFNQSLDNPSLRPETRPFCSGPPPTQAPCCRDPRPGSCGWSIGPSKELTLDFSNDDKYDDTAFVMLSQGFPMLRKYRARIIDSHGKTVAWAKDRFTGLQSLESFEYWVRNSGVATGIDFAQWDGTLESGELAPAGTYYIRLEFDKLGGDGQSYPDFESWTSPTITVIR</sequence>
<dbReference type="PANTHER" id="PTHR43806">
    <property type="entry name" value="PEPTIDASE S8"/>
    <property type="match status" value="1"/>
</dbReference>
<feature type="domain" description="Peptidase S8/S53" evidence="11">
    <location>
        <begin position="173"/>
        <end position="571"/>
    </location>
</feature>
<dbReference type="InterPro" id="IPR036852">
    <property type="entry name" value="Peptidase_S8/S53_dom_sf"/>
</dbReference>
<keyword evidence="6 8" id="KW-0378">Hydrolase</keyword>
<evidence type="ECO:0000256" key="10">
    <source>
        <dbReference type="SAM" id="SignalP"/>
    </source>
</evidence>
<evidence type="ECO:0000256" key="7">
    <source>
        <dbReference type="ARBA" id="ARBA00022825"/>
    </source>
</evidence>
<keyword evidence="7 8" id="KW-0720">Serine protease</keyword>
<dbReference type="PROSITE" id="PS00137">
    <property type="entry name" value="SUBTILASE_HIS"/>
    <property type="match status" value="1"/>
</dbReference>
<evidence type="ECO:0000313" key="15">
    <source>
        <dbReference type="Proteomes" id="UP001501011"/>
    </source>
</evidence>
<dbReference type="InterPro" id="IPR050131">
    <property type="entry name" value="Peptidase_S8_subtilisin-like"/>
</dbReference>
<feature type="active site" description="Charge relay system" evidence="8">
    <location>
        <position position="182"/>
    </location>
</feature>
<feature type="active site" description="Charge relay system" evidence="8">
    <location>
        <position position="226"/>
    </location>
</feature>
<keyword evidence="4 8" id="KW-0645">Protease</keyword>
<dbReference type="InterPro" id="IPR015500">
    <property type="entry name" value="Peptidase_S8_subtilisin-rel"/>
</dbReference>
<dbReference type="InterPro" id="IPR003137">
    <property type="entry name" value="PA_domain"/>
</dbReference>
<feature type="domain" description="PA" evidence="12">
    <location>
        <begin position="377"/>
        <end position="466"/>
    </location>
</feature>
<dbReference type="SUPFAM" id="SSF52743">
    <property type="entry name" value="Subtilisin-like"/>
    <property type="match status" value="1"/>
</dbReference>
<dbReference type="Gene3D" id="2.60.40.1710">
    <property type="entry name" value="Subtilisin-like superfamily"/>
    <property type="match status" value="1"/>
</dbReference>
<evidence type="ECO:0000256" key="6">
    <source>
        <dbReference type="ARBA" id="ARBA00022801"/>
    </source>
</evidence>
<dbReference type="PRINTS" id="PR00723">
    <property type="entry name" value="SUBTILISIN"/>
</dbReference>
<evidence type="ECO:0000256" key="3">
    <source>
        <dbReference type="ARBA" id="ARBA00022525"/>
    </source>
</evidence>
<dbReference type="Proteomes" id="UP001501011">
    <property type="component" value="Unassembled WGS sequence"/>
</dbReference>
<proteinExistence type="inferred from homology"/>
<feature type="active site" description="Charge relay system" evidence="8">
    <location>
        <position position="534"/>
    </location>
</feature>
<feature type="signal peptide" evidence="10">
    <location>
        <begin position="1"/>
        <end position="26"/>
    </location>
</feature>
<reference evidence="15" key="1">
    <citation type="journal article" date="2019" name="Int. J. Syst. Evol. Microbiol.">
        <title>The Global Catalogue of Microorganisms (GCM) 10K type strain sequencing project: providing services to taxonomists for standard genome sequencing and annotation.</title>
        <authorList>
            <consortium name="The Broad Institute Genomics Platform"/>
            <consortium name="The Broad Institute Genome Sequencing Center for Infectious Disease"/>
            <person name="Wu L."/>
            <person name="Ma J."/>
        </authorList>
    </citation>
    <scope>NUCLEOTIDE SEQUENCE [LARGE SCALE GENOMIC DNA]</scope>
    <source>
        <strain evidence="15">JCM 17728</strain>
    </source>
</reference>
<feature type="chain" id="PRO_5045077735" description="Peptidase S8/S53 domain-containing protein" evidence="10">
    <location>
        <begin position="27"/>
        <end position="898"/>
    </location>
</feature>
<dbReference type="InterPro" id="IPR023827">
    <property type="entry name" value="Peptidase_S8_Asp-AS"/>
</dbReference>
<evidence type="ECO:0000256" key="9">
    <source>
        <dbReference type="RuleBase" id="RU003355"/>
    </source>
</evidence>
<dbReference type="Gene3D" id="3.40.50.200">
    <property type="entry name" value="Peptidase S8/S53 domain"/>
    <property type="match status" value="1"/>
</dbReference>
<dbReference type="Pfam" id="PF06280">
    <property type="entry name" value="fn3_5"/>
    <property type="match status" value="1"/>
</dbReference>
<dbReference type="PROSITE" id="PS00138">
    <property type="entry name" value="SUBTILASE_SER"/>
    <property type="match status" value="1"/>
</dbReference>
<protein>
    <recommendedName>
        <fullName evidence="16">Peptidase S8/S53 domain-containing protein</fullName>
    </recommendedName>
</protein>
<evidence type="ECO:0000313" key="14">
    <source>
        <dbReference type="EMBL" id="GAA4354165.1"/>
    </source>
</evidence>
<evidence type="ECO:0008006" key="16">
    <source>
        <dbReference type="Google" id="ProtNLM"/>
    </source>
</evidence>
<dbReference type="InterPro" id="IPR010435">
    <property type="entry name" value="C5a/SBT2-like_Fn3"/>
</dbReference>
<gene>
    <name evidence="14" type="ORF">GCM10023151_00010</name>
</gene>
<dbReference type="Pfam" id="PF00082">
    <property type="entry name" value="Peptidase_S8"/>
    <property type="match status" value="1"/>
</dbReference>
<evidence type="ECO:0000259" key="13">
    <source>
        <dbReference type="Pfam" id="PF06280"/>
    </source>
</evidence>
<keyword evidence="2" id="KW-0134">Cell wall</keyword>
<dbReference type="PROSITE" id="PS00136">
    <property type="entry name" value="SUBTILASE_ASP"/>
    <property type="match status" value="1"/>
</dbReference>
<accession>A0ABP8I9Y9</accession>
<dbReference type="PANTHER" id="PTHR43806:SF66">
    <property type="entry name" value="SERIN ENDOPEPTIDASE"/>
    <property type="match status" value="1"/>
</dbReference>
<keyword evidence="3" id="KW-0964">Secreted</keyword>
<dbReference type="SUPFAM" id="SSF52025">
    <property type="entry name" value="PA domain"/>
    <property type="match status" value="1"/>
</dbReference>
<dbReference type="InterPro" id="IPR023828">
    <property type="entry name" value="Peptidase_S8_Ser-AS"/>
</dbReference>
<keyword evidence="15" id="KW-1185">Reference proteome</keyword>
<evidence type="ECO:0000256" key="4">
    <source>
        <dbReference type="ARBA" id="ARBA00022670"/>
    </source>
</evidence>
<evidence type="ECO:0000256" key="5">
    <source>
        <dbReference type="ARBA" id="ARBA00022729"/>
    </source>
</evidence>
<dbReference type="Pfam" id="PF02225">
    <property type="entry name" value="PA"/>
    <property type="match status" value="1"/>
</dbReference>
<evidence type="ECO:0000256" key="1">
    <source>
        <dbReference type="ARBA" id="ARBA00011073"/>
    </source>
</evidence>
<dbReference type="InterPro" id="IPR046450">
    <property type="entry name" value="PA_dom_sf"/>
</dbReference>
<organism evidence="14 15">
    <name type="scientific">Kangiella marina</name>
    <dbReference type="NCBI Taxonomy" id="1079178"/>
    <lineage>
        <taxon>Bacteria</taxon>
        <taxon>Pseudomonadati</taxon>
        <taxon>Pseudomonadota</taxon>
        <taxon>Gammaproteobacteria</taxon>
        <taxon>Kangiellales</taxon>
        <taxon>Kangiellaceae</taxon>
        <taxon>Kangiella</taxon>
    </lineage>
</organism>
<dbReference type="RefSeq" id="WP_345291154.1">
    <property type="nucleotide sequence ID" value="NZ_BAABFV010000001.1"/>
</dbReference>
<dbReference type="Gene3D" id="3.50.30.30">
    <property type="match status" value="1"/>
</dbReference>
<evidence type="ECO:0000259" key="11">
    <source>
        <dbReference type="Pfam" id="PF00082"/>
    </source>
</evidence>
<feature type="domain" description="C5a peptidase/Subtilisin-like protease SBT2-like Fn3-like" evidence="13">
    <location>
        <begin position="608"/>
        <end position="713"/>
    </location>
</feature>
<evidence type="ECO:0000256" key="8">
    <source>
        <dbReference type="PROSITE-ProRule" id="PRU01240"/>
    </source>
</evidence>
<evidence type="ECO:0000256" key="2">
    <source>
        <dbReference type="ARBA" id="ARBA00022512"/>
    </source>
</evidence>
<dbReference type="InterPro" id="IPR022398">
    <property type="entry name" value="Peptidase_S8_His-AS"/>
</dbReference>
<dbReference type="InterPro" id="IPR000209">
    <property type="entry name" value="Peptidase_S8/S53_dom"/>
</dbReference>
<dbReference type="EMBL" id="BAABFV010000001">
    <property type="protein sequence ID" value="GAA4354165.1"/>
    <property type="molecule type" value="Genomic_DNA"/>
</dbReference>